<dbReference type="InterPro" id="IPR050300">
    <property type="entry name" value="GDXG_lipolytic_enzyme"/>
</dbReference>
<dbReference type="EMBL" id="JAUJFL010000008">
    <property type="protein sequence ID" value="KAK2598859.1"/>
    <property type="molecule type" value="Genomic_DNA"/>
</dbReference>
<organism evidence="3 4">
    <name type="scientific">Phomopsis amygdali</name>
    <name type="common">Fusicoccum amygdali</name>
    <dbReference type="NCBI Taxonomy" id="1214568"/>
    <lineage>
        <taxon>Eukaryota</taxon>
        <taxon>Fungi</taxon>
        <taxon>Dikarya</taxon>
        <taxon>Ascomycota</taxon>
        <taxon>Pezizomycotina</taxon>
        <taxon>Sordariomycetes</taxon>
        <taxon>Sordariomycetidae</taxon>
        <taxon>Diaporthales</taxon>
        <taxon>Diaporthaceae</taxon>
        <taxon>Diaporthe</taxon>
    </lineage>
</organism>
<dbReference type="SUPFAM" id="SSF53474">
    <property type="entry name" value="alpha/beta-Hydrolases"/>
    <property type="match status" value="1"/>
</dbReference>
<keyword evidence="1" id="KW-0378">Hydrolase</keyword>
<dbReference type="AlphaFoldDB" id="A0AAD9VXV3"/>
<dbReference type="InterPro" id="IPR013094">
    <property type="entry name" value="AB_hydrolase_3"/>
</dbReference>
<dbReference type="Pfam" id="PF07859">
    <property type="entry name" value="Abhydrolase_3"/>
    <property type="match status" value="1"/>
</dbReference>
<reference evidence="3" key="1">
    <citation type="submission" date="2023-06" db="EMBL/GenBank/DDBJ databases">
        <authorList>
            <person name="Noh H."/>
        </authorList>
    </citation>
    <scope>NUCLEOTIDE SEQUENCE</scope>
    <source>
        <strain evidence="3">DUCC20226</strain>
    </source>
</reference>
<sequence length="300" mass="33029">MCDFSRYGGPSNEWLAVEATLPVPSPVSGYHSILERRDATNERREAQASQAMKTLARKVEMHDYSIPTRDGDAIEARSYRSVPHHEQASPVYMHLHGGGFLFGTLSSEDATCARIAINTGVVVLNVNYRHTPEFTYPTAWNDAEDAFIWLHAHIDELRGDSQRIVVGGISAGGQLSASLVLRKSLGLAANNLPGIAGQVLMIPCLVHMDLYERHLARMKDVSISSYLENENAPILPKSIIRMFLDFLKVQHLDIDDLMLNPGNASLDQVRGLPPTTFAIAGLDPLRDEGLLYAETLIKAG</sequence>
<feature type="domain" description="Alpha/beta hydrolase fold-3" evidence="2">
    <location>
        <begin position="93"/>
        <end position="300"/>
    </location>
</feature>
<accession>A0AAD9VXV3</accession>
<dbReference type="PANTHER" id="PTHR48081:SF8">
    <property type="entry name" value="ALPHA_BETA HYDROLASE FOLD-3 DOMAIN-CONTAINING PROTEIN-RELATED"/>
    <property type="match status" value="1"/>
</dbReference>
<comment type="caution">
    <text evidence="3">The sequence shown here is derived from an EMBL/GenBank/DDBJ whole genome shotgun (WGS) entry which is preliminary data.</text>
</comment>
<keyword evidence="4" id="KW-1185">Reference proteome</keyword>
<name>A0AAD9VXV3_PHOAM</name>
<proteinExistence type="predicted"/>
<evidence type="ECO:0000259" key="2">
    <source>
        <dbReference type="Pfam" id="PF07859"/>
    </source>
</evidence>
<gene>
    <name evidence="3" type="ORF">N8I77_012241</name>
</gene>
<evidence type="ECO:0000313" key="4">
    <source>
        <dbReference type="Proteomes" id="UP001265746"/>
    </source>
</evidence>
<protein>
    <recommendedName>
        <fullName evidence="2">Alpha/beta hydrolase fold-3 domain-containing protein</fullName>
    </recommendedName>
</protein>
<evidence type="ECO:0000313" key="3">
    <source>
        <dbReference type="EMBL" id="KAK2598859.1"/>
    </source>
</evidence>
<dbReference type="PANTHER" id="PTHR48081">
    <property type="entry name" value="AB HYDROLASE SUPERFAMILY PROTEIN C4A8.06C"/>
    <property type="match status" value="1"/>
</dbReference>
<dbReference type="Proteomes" id="UP001265746">
    <property type="component" value="Unassembled WGS sequence"/>
</dbReference>
<dbReference type="InterPro" id="IPR029058">
    <property type="entry name" value="AB_hydrolase_fold"/>
</dbReference>
<dbReference type="Gene3D" id="3.40.50.1820">
    <property type="entry name" value="alpha/beta hydrolase"/>
    <property type="match status" value="1"/>
</dbReference>
<dbReference type="GO" id="GO:0016787">
    <property type="term" value="F:hydrolase activity"/>
    <property type="evidence" value="ECO:0007669"/>
    <property type="project" value="UniProtKB-KW"/>
</dbReference>
<evidence type="ECO:0000256" key="1">
    <source>
        <dbReference type="ARBA" id="ARBA00022801"/>
    </source>
</evidence>